<name>A0A7C0VDG6_UNCW3</name>
<dbReference type="InterPro" id="IPR013785">
    <property type="entry name" value="Aldolase_TIM"/>
</dbReference>
<evidence type="ECO:0000256" key="3">
    <source>
        <dbReference type="ARBA" id="ARBA00023002"/>
    </source>
</evidence>
<dbReference type="InterPro" id="IPR004136">
    <property type="entry name" value="NMO"/>
</dbReference>
<evidence type="ECO:0000313" key="4">
    <source>
        <dbReference type="EMBL" id="HDI83755.1"/>
    </source>
</evidence>
<dbReference type="Gene3D" id="3.20.20.70">
    <property type="entry name" value="Aldolase class I"/>
    <property type="match status" value="1"/>
</dbReference>
<evidence type="ECO:0000256" key="2">
    <source>
        <dbReference type="ARBA" id="ARBA00022643"/>
    </source>
</evidence>
<dbReference type="GO" id="GO:0018580">
    <property type="term" value="F:nitronate monooxygenase activity"/>
    <property type="evidence" value="ECO:0007669"/>
    <property type="project" value="InterPro"/>
</dbReference>
<protein>
    <submittedName>
        <fullName evidence="4">Nitronate monooxygenase</fullName>
    </submittedName>
</protein>
<dbReference type="Pfam" id="PF03060">
    <property type="entry name" value="NMO"/>
    <property type="match status" value="1"/>
</dbReference>
<dbReference type="PANTHER" id="PTHR32332">
    <property type="entry name" value="2-NITROPROPANE DIOXYGENASE"/>
    <property type="match status" value="1"/>
</dbReference>
<reference evidence="4" key="1">
    <citation type="journal article" date="2020" name="mSystems">
        <title>Genome- and Community-Level Interaction Insights into Carbon Utilization and Element Cycling Functions of Hydrothermarchaeota in Hydrothermal Sediment.</title>
        <authorList>
            <person name="Zhou Z."/>
            <person name="Liu Y."/>
            <person name="Xu W."/>
            <person name="Pan J."/>
            <person name="Luo Z.H."/>
            <person name="Li M."/>
        </authorList>
    </citation>
    <scope>NUCLEOTIDE SEQUENCE [LARGE SCALE GENOMIC DNA]</scope>
    <source>
        <strain evidence="4">HyVt-102</strain>
    </source>
</reference>
<dbReference type="CDD" id="cd04730">
    <property type="entry name" value="NPD_like"/>
    <property type="match status" value="1"/>
</dbReference>
<keyword evidence="3" id="KW-0560">Oxidoreductase</keyword>
<keyword evidence="2" id="KW-0288">FMN</keyword>
<keyword evidence="1" id="KW-0285">Flavoprotein</keyword>
<dbReference type="AlphaFoldDB" id="A0A7C0VDG6"/>
<evidence type="ECO:0000256" key="1">
    <source>
        <dbReference type="ARBA" id="ARBA00022630"/>
    </source>
</evidence>
<accession>A0A7C0VDG6</accession>
<dbReference type="Proteomes" id="UP000885847">
    <property type="component" value="Unassembled WGS sequence"/>
</dbReference>
<organism evidence="4">
    <name type="scientific">candidate division WOR-3 bacterium</name>
    <dbReference type="NCBI Taxonomy" id="2052148"/>
    <lineage>
        <taxon>Bacteria</taxon>
        <taxon>Bacteria division WOR-3</taxon>
    </lineage>
</organism>
<dbReference type="EMBL" id="DQWE01000388">
    <property type="protein sequence ID" value="HDI83755.1"/>
    <property type="molecule type" value="Genomic_DNA"/>
</dbReference>
<keyword evidence="4" id="KW-0503">Monooxygenase</keyword>
<dbReference type="SUPFAM" id="SSF51412">
    <property type="entry name" value="Inosine monophosphate dehydrogenase (IMPDH)"/>
    <property type="match status" value="1"/>
</dbReference>
<gene>
    <name evidence="4" type="ORF">ENF18_08210</name>
</gene>
<dbReference type="PANTHER" id="PTHR32332:SF18">
    <property type="entry name" value="2-NITROPROPANE DIOXYGENASE"/>
    <property type="match status" value="1"/>
</dbReference>
<proteinExistence type="predicted"/>
<sequence length="367" mass="40048">MKLPELKIGDLTAKLPIIQGGMSVGVSLSGLASAVAKEGGIGVIGAAGVGMLEPDFMKDYRAANRRVLKREIARAKELSGGGIIGVNIMRALTDYDQLLKVSIDEGADLVLIGAGLFLKLPDNVTFDELIASNTKIVPIVSSGRAANIIFRSWANHYNHVPDAVVVEGPLAGGHLGFKREQIDDPEYKLENLLLQVKDVIKMYEDKFGKKIPVIAAGGIFTGGDIYKFLKLGADGVQMATRFVATHECDADIKFKEAYVKCKKEDIIIIDSPVGLPGRAIRNKFLDEVSMGERKPFRCPWKCLKTCDFRTTPYCIALALTNAKLGKLDQGFAFAGANAYRVDRIVSVKELIETLIEEYKEAVRKAEE</sequence>
<comment type="caution">
    <text evidence="4">The sequence shown here is derived from an EMBL/GenBank/DDBJ whole genome shotgun (WGS) entry which is preliminary data.</text>
</comment>